<keyword evidence="5" id="KW-0963">Cytoplasm</keyword>
<comment type="subcellular location">
    <subcellularLocation>
        <location evidence="5">Cytoplasm</location>
    </subcellularLocation>
</comment>
<dbReference type="HAMAP" id="MF_00160">
    <property type="entry name" value="SerC_aminotrans_5"/>
    <property type="match status" value="1"/>
</dbReference>
<comment type="catalytic activity">
    <reaction evidence="4 5">
        <text>4-(phosphooxy)-L-threonine + 2-oxoglutarate = (R)-3-hydroxy-2-oxo-4-phosphooxybutanoate + L-glutamate</text>
        <dbReference type="Rhea" id="RHEA:16573"/>
        <dbReference type="ChEBI" id="CHEBI:16810"/>
        <dbReference type="ChEBI" id="CHEBI:29985"/>
        <dbReference type="ChEBI" id="CHEBI:58452"/>
        <dbReference type="ChEBI" id="CHEBI:58538"/>
        <dbReference type="EC" id="2.6.1.52"/>
    </reaction>
</comment>
<organism evidence="7 8">
    <name type="scientific">Dysosmobacter acutus</name>
    <dbReference type="NCBI Taxonomy" id="2841504"/>
    <lineage>
        <taxon>Bacteria</taxon>
        <taxon>Bacillati</taxon>
        <taxon>Bacillota</taxon>
        <taxon>Clostridia</taxon>
        <taxon>Eubacteriales</taxon>
        <taxon>Oscillospiraceae</taxon>
        <taxon>Dysosmobacter</taxon>
    </lineage>
</organism>
<evidence type="ECO:0000256" key="3">
    <source>
        <dbReference type="ARBA" id="ARBA00022898"/>
    </source>
</evidence>
<keyword evidence="2 5" id="KW-0808">Transferase</keyword>
<feature type="binding site" evidence="5">
    <location>
        <begin position="239"/>
        <end position="240"/>
    </location>
    <ligand>
        <name>pyridoxal 5'-phosphate</name>
        <dbReference type="ChEBI" id="CHEBI:597326"/>
    </ligand>
</feature>
<dbReference type="Proteomes" id="UP000787672">
    <property type="component" value="Unassembled WGS sequence"/>
</dbReference>
<dbReference type="EC" id="2.6.1.52" evidence="5"/>
<dbReference type="PANTHER" id="PTHR43247">
    <property type="entry name" value="PHOSPHOSERINE AMINOTRANSFERASE"/>
    <property type="match status" value="1"/>
</dbReference>
<dbReference type="Pfam" id="PF00266">
    <property type="entry name" value="Aminotran_5"/>
    <property type="match status" value="1"/>
</dbReference>
<dbReference type="InterPro" id="IPR000192">
    <property type="entry name" value="Aminotrans_V_dom"/>
</dbReference>
<feature type="binding site" evidence="5">
    <location>
        <position position="153"/>
    </location>
    <ligand>
        <name>pyridoxal 5'-phosphate</name>
        <dbReference type="ChEBI" id="CHEBI:597326"/>
    </ligand>
</feature>
<keyword evidence="5" id="KW-0028">Amino-acid biosynthesis</keyword>
<feature type="modified residue" description="N6-(pyridoxal phosphate)lysine" evidence="5">
    <location>
        <position position="197"/>
    </location>
</feature>
<feature type="domain" description="Aminotransferase class V" evidence="6">
    <location>
        <begin position="7"/>
        <end position="350"/>
    </location>
</feature>
<evidence type="ECO:0000256" key="1">
    <source>
        <dbReference type="ARBA" id="ARBA00003483"/>
    </source>
</evidence>
<comment type="caution">
    <text evidence="5">Lacks conserved residue(s) required for the propagation of feature annotation.</text>
</comment>
<evidence type="ECO:0000313" key="7">
    <source>
        <dbReference type="EMBL" id="MBU5626848.1"/>
    </source>
</evidence>
<feature type="binding site" evidence="5">
    <location>
        <begin position="78"/>
        <end position="79"/>
    </location>
    <ligand>
        <name>pyridoxal 5'-phosphate</name>
        <dbReference type="ChEBI" id="CHEBI:597326"/>
    </ligand>
</feature>
<evidence type="ECO:0000256" key="5">
    <source>
        <dbReference type="HAMAP-Rule" id="MF_00160"/>
    </source>
</evidence>
<comment type="function">
    <text evidence="1 5">Catalyzes the reversible conversion of 3-phosphohydroxypyruvate to phosphoserine and of 3-hydroxy-2-oxo-4-phosphonooxybutanoate to phosphohydroxythreonine.</text>
</comment>
<dbReference type="InterPro" id="IPR022278">
    <property type="entry name" value="Pser_aminoTfrase"/>
</dbReference>
<keyword evidence="8" id="KW-1185">Reference proteome</keyword>
<keyword evidence="5 7" id="KW-0032">Aminotransferase</keyword>
<dbReference type="GO" id="GO:0004648">
    <property type="term" value="F:O-phospho-L-serine:2-oxoglutarate aminotransferase activity"/>
    <property type="evidence" value="ECO:0007669"/>
    <property type="project" value="UniProtKB-EC"/>
</dbReference>
<proteinExistence type="inferred from homology"/>
<feature type="binding site" evidence="5">
    <location>
        <position position="173"/>
    </location>
    <ligand>
        <name>pyridoxal 5'-phosphate</name>
        <dbReference type="ChEBI" id="CHEBI:597326"/>
    </ligand>
</feature>
<sequence length="363" mass="40275">MKYGRTFNFSAGPAMMPEPVLEEIAAEVMNYRGSGMSVMEMSHRSKVYQTIIDETEADLRKLMGIPDNYKVLFVQGGGTLQFAMVPMNLMKNGVACYVETGSWSKKAIAEARKYGEVKVVASSADKNFTYVPDCSDLDIPDNADYVYICENETINGTTYTSLPNTKGKILVSDQSSMFLSRPCNVSDYGLIWAGVQKNVGPAGMAVVIVREDLIRDDLADYVPTYMKYKTHADSGSMYNTPNCWAIYCCGKVFKYLMDMGGLEAMNQRNIEKAQVLYDFLDSSKLFKGTVEKEYRSLMNIPFTTGDKEMDADVVAATKAAGYDNLKGHKSVGALRASTYNAMPKEGVEALVDFLSKYEAEHTK</sequence>
<dbReference type="NCBIfam" id="NF003764">
    <property type="entry name" value="PRK05355.1"/>
    <property type="match status" value="1"/>
</dbReference>
<accession>A0ABS6F9U4</accession>
<evidence type="ECO:0000259" key="6">
    <source>
        <dbReference type="Pfam" id="PF00266"/>
    </source>
</evidence>
<dbReference type="RefSeq" id="WP_216632280.1">
    <property type="nucleotide sequence ID" value="NZ_JAHLQN010000001.1"/>
</dbReference>
<reference evidence="7 8" key="1">
    <citation type="submission" date="2021-06" db="EMBL/GenBank/DDBJ databases">
        <authorList>
            <person name="Sun Q."/>
            <person name="Li D."/>
        </authorList>
    </citation>
    <scope>NUCLEOTIDE SEQUENCE [LARGE SCALE GENOMIC DNA]</scope>
    <source>
        <strain evidence="7 8">MSJ-2</strain>
    </source>
</reference>
<evidence type="ECO:0000313" key="8">
    <source>
        <dbReference type="Proteomes" id="UP000787672"/>
    </source>
</evidence>
<comment type="caution">
    <text evidence="7">The sequence shown here is derived from an EMBL/GenBank/DDBJ whole genome shotgun (WGS) entry which is preliminary data.</text>
</comment>
<name>A0ABS6F9U4_9FIRM</name>
<feature type="binding site" evidence="5">
    <location>
        <position position="103"/>
    </location>
    <ligand>
        <name>pyridoxal 5'-phosphate</name>
        <dbReference type="ChEBI" id="CHEBI:597326"/>
    </ligand>
</feature>
<evidence type="ECO:0000256" key="4">
    <source>
        <dbReference type="ARBA" id="ARBA00047630"/>
    </source>
</evidence>
<keyword evidence="3 5" id="KW-0663">Pyridoxal phosphate</keyword>
<keyword evidence="5" id="KW-0718">Serine biosynthesis</keyword>
<feature type="binding site" evidence="5">
    <location>
        <position position="196"/>
    </location>
    <ligand>
        <name>pyridoxal 5'-phosphate</name>
        <dbReference type="ChEBI" id="CHEBI:597326"/>
    </ligand>
</feature>
<dbReference type="EMBL" id="JAHLQN010000001">
    <property type="protein sequence ID" value="MBU5626848.1"/>
    <property type="molecule type" value="Genomic_DNA"/>
</dbReference>
<comment type="subunit">
    <text evidence="5">Homodimer.</text>
</comment>
<comment type="pathway">
    <text evidence="5">Amino-acid biosynthesis; L-serine biosynthesis; L-serine from 3-phospho-D-glycerate: step 2/3.</text>
</comment>
<comment type="cofactor">
    <cofactor evidence="5">
        <name>pyridoxal 5'-phosphate</name>
        <dbReference type="ChEBI" id="CHEBI:597326"/>
    </cofactor>
    <text evidence="5">Binds 1 pyridoxal phosphate per subunit.</text>
</comment>
<protein>
    <recommendedName>
        <fullName evidence="5">Phosphoserine aminotransferase</fullName>
        <ecNumber evidence="5">2.6.1.52</ecNumber>
    </recommendedName>
    <alternativeName>
        <fullName evidence="5">Phosphohydroxythreonine aminotransferase</fullName>
        <shortName evidence="5">PSAT</shortName>
    </alternativeName>
</protein>
<dbReference type="NCBIfam" id="TIGR01364">
    <property type="entry name" value="serC_1"/>
    <property type="match status" value="1"/>
</dbReference>
<gene>
    <name evidence="5 7" type="primary">serC</name>
    <name evidence="7" type="ORF">KQI82_07960</name>
</gene>
<comment type="catalytic activity">
    <reaction evidence="5">
        <text>O-phospho-L-serine + 2-oxoglutarate = 3-phosphooxypyruvate + L-glutamate</text>
        <dbReference type="Rhea" id="RHEA:14329"/>
        <dbReference type="ChEBI" id="CHEBI:16810"/>
        <dbReference type="ChEBI" id="CHEBI:18110"/>
        <dbReference type="ChEBI" id="CHEBI:29985"/>
        <dbReference type="ChEBI" id="CHEBI:57524"/>
        <dbReference type="EC" id="2.6.1.52"/>
    </reaction>
</comment>
<dbReference type="PIRSF" id="PIRSF000525">
    <property type="entry name" value="SerC"/>
    <property type="match status" value="1"/>
</dbReference>
<evidence type="ECO:0000256" key="2">
    <source>
        <dbReference type="ARBA" id="ARBA00022679"/>
    </source>
</evidence>
<feature type="binding site" evidence="5">
    <location>
        <position position="44"/>
    </location>
    <ligand>
        <name>L-glutamate</name>
        <dbReference type="ChEBI" id="CHEBI:29985"/>
    </ligand>
</feature>
<comment type="similarity">
    <text evidence="5">Belongs to the class-V pyridoxal-phosphate-dependent aminotransferase family. SerC subfamily.</text>
</comment>
<dbReference type="PANTHER" id="PTHR43247:SF1">
    <property type="entry name" value="PHOSPHOSERINE AMINOTRANSFERASE"/>
    <property type="match status" value="1"/>
</dbReference>